<comment type="subcellular location">
    <subcellularLocation>
        <location evidence="1">Membrane</location>
    </subcellularLocation>
</comment>
<gene>
    <name evidence="8 10" type="ORF">C34B4.5</name>
    <name evidence="8" type="ORF">CELE_C34B4.5</name>
</gene>
<dbReference type="KEGG" id="cel:CELE_C34B4.5"/>
<evidence type="ECO:0000256" key="2">
    <source>
        <dbReference type="ARBA" id="ARBA00022692"/>
    </source>
</evidence>
<feature type="transmembrane region" description="Helical" evidence="5">
    <location>
        <begin position="119"/>
        <end position="142"/>
    </location>
</feature>
<dbReference type="InterPro" id="IPR017452">
    <property type="entry name" value="GPCR_Rhodpsn_7TM"/>
</dbReference>
<dbReference type="OrthoDB" id="5848170at2759"/>
<dbReference type="PhylomeDB" id="Q6BES6"/>
<dbReference type="Pfam" id="PF04789">
    <property type="entry name" value="DUF621"/>
    <property type="match status" value="1"/>
</dbReference>
<dbReference type="EMBL" id="BX284605">
    <property type="protein sequence ID" value="CAH04725.2"/>
    <property type="molecule type" value="Genomic_DNA"/>
</dbReference>
<dbReference type="RefSeq" id="NP_001023698.2">
    <property type="nucleotide sequence ID" value="NM_001028527.4"/>
</dbReference>
<dbReference type="PANTHER" id="PTHR31406:SF6">
    <property type="entry name" value="G-PROTEIN COUPLED RECEPTORS FAMILY 1 PROFILE DOMAIN-CONTAINING PROTEIN"/>
    <property type="match status" value="1"/>
</dbReference>
<keyword evidence="3 5" id="KW-1133">Transmembrane helix</keyword>
<dbReference type="PANTHER" id="PTHR31406">
    <property type="entry name" value="PROTEIN CBG06702-RELATED"/>
    <property type="match status" value="1"/>
</dbReference>
<accession>Q6BES6</accession>
<dbReference type="AlphaFoldDB" id="Q6BES6"/>
<evidence type="ECO:0000256" key="4">
    <source>
        <dbReference type="ARBA" id="ARBA00023136"/>
    </source>
</evidence>
<dbReference type="OMA" id="FYLKRAI"/>
<keyword evidence="9" id="KW-1185">Reference proteome</keyword>
<dbReference type="CTD" id="3564856"/>
<evidence type="ECO:0000313" key="10">
    <source>
        <dbReference type="WormBase" id="C34B4.5"/>
    </source>
</evidence>
<feature type="transmembrane region" description="Helical" evidence="5">
    <location>
        <begin position="40"/>
        <end position="71"/>
    </location>
</feature>
<evidence type="ECO:0000256" key="6">
    <source>
        <dbReference type="SAM" id="SignalP"/>
    </source>
</evidence>
<dbReference type="SUPFAM" id="SSF81321">
    <property type="entry name" value="Family A G protein-coupled receptor-like"/>
    <property type="match status" value="1"/>
</dbReference>
<feature type="transmembrane region" description="Helical" evidence="5">
    <location>
        <begin position="225"/>
        <end position="245"/>
    </location>
</feature>
<evidence type="ECO:0000313" key="8">
    <source>
        <dbReference type="EMBL" id="CAH04725.2"/>
    </source>
</evidence>
<dbReference type="WormBase" id="C34B4.5">
    <property type="protein sequence ID" value="CE40350"/>
    <property type="gene ID" value="WBGene00007910"/>
</dbReference>
<evidence type="ECO:0000256" key="3">
    <source>
        <dbReference type="ARBA" id="ARBA00022989"/>
    </source>
</evidence>
<dbReference type="Gene3D" id="1.20.1070.10">
    <property type="entry name" value="Rhodopsin 7-helix transmembrane proteins"/>
    <property type="match status" value="1"/>
</dbReference>
<keyword evidence="2 5" id="KW-0812">Transmembrane</keyword>
<dbReference type="GeneID" id="3564856"/>
<organism evidence="8 9">
    <name type="scientific">Caenorhabditis elegans</name>
    <dbReference type="NCBI Taxonomy" id="6239"/>
    <lineage>
        <taxon>Eukaryota</taxon>
        <taxon>Metazoa</taxon>
        <taxon>Ecdysozoa</taxon>
        <taxon>Nematoda</taxon>
        <taxon>Chromadorea</taxon>
        <taxon>Rhabditida</taxon>
        <taxon>Rhabditina</taxon>
        <taxon>Rhabditomorpha</taxon>
        <taxon>Rhabditoidea</taxon>
        <taxon>Rhabditidae</taxon>
        <taxon>Peloderinae</taxon>
        <taxon>Caenorhabditis</taxon>
    </lineage>
</organism>
<feature type="signal peptide" evidence="6">
    <location>
        <begin position="1"/>
        <end position="16"/>
    </location>
</feature>
<evidence type="ECO:0000259" key="7">
    <source>
        <dbReference type="PROSITE" id="PS50262"/>
    </source>
</evidence>
<reference evidence="8 9" key="1">
    <citation type="journal article" date="1998" name="Science">
        <title>Genome sequence of the nematode C. elegans: a platform for investigating biology.</title>
        <authorList>
            <consortium name="The C. elegans sequencing consortium"/>
            <person name="Sulson J.E."/>
            <person name="Waterston R."/>
        </authorList>
    </citation>
    <scope>NUCLEOTIDE SEQUENCE [LARGE SCALE GENOMIC DNA]</scope>
    <source>
        <strain evidence="8 9">Bristol N2</strain>
    </source>
</reference>
<feature type="transmembrane region" description="Helical" evidence="5">
    <location>
        <begin position="257"/>
        <end position="276"/>
    </location>
</feature>
<name>Q6BES6_CAEEL</name>
<dbReference type="UCSC" id="C34B4.5">
    <property type="organism name" value="c. elegans"/>
</dbReference>
<feature type="transmembrane region" description="Helical" evidence="5">
    <location>
        <begin position="296"/>
        <end position="316"/>
    </location>
</feature>
<proteinExistence type="predicted"/>
<evidence type="ECO:0000256" key="1">
    <source>
        <dbReference type="ARBA" id="ARBA00004370"/>
    </source>
</evidence>
<dbReference type="eggNOG" id="ENOG502THMP">
    <property type="taxonomic scope" value="Eukaryota"/>
</dbReference>
<dbReference type="FunCoup" id="Q6BES6">
    <property type="interactions" value="9"/>
</dbReference>
<evidence type="ECO:0000313" key="9">
    <source>
        <dbReference type="Proteomes" id="UP000001940"/>
    </source>
</evidence>
<dbReference type="InterPro" id="IPR006874">
    <property type="entry name" value="DUF621"/>
</dbReference>
<keyword evidence="4 5" id="KW-0472">Membrane</keyword>
<dbReference type="AGR" id="WB:WBGene00007910"/>
<protein>
    <submittedName>
        <fullName evidence="8">G-protein coupled receptors family 1 profile domain-containing protein</fullName>
    </submittedName>
</protein>
<evidence type="ECO:0000256" key="5">
    <source>
        <dbReference type="SAM" id="Phobius"/>
    </source>
</evidence>
<feature type="domain" description="G-protein coupled receptors family 1 profile" evidence="7">
    <location>
        <begin position="60"/>
        <end position="272"/>
    </location>
</feature>
<keyword evidence="6" id="KW-0732">Signal</keyword>
<dbReference type="Proteomes" id="UP000001940">
    <property type="component" value="Chromosome V"/>
</dbReference>
<feature type="transmembrane region" description="Helical" evidence="5">
    <location>
        <begin position="78"/>
        <end position="99"/>
    </location>
</feature>
<dbReference type="PaxDb" id="6239-C34B4.5"/>
<sequence length="348" mass="40289">MPILFLQFVLISGTFAQYKDPNTPFSEVIDTLPESEKNWMFYFVILLFVLSTVTATLLTASFLIMAVFLWNHLKPMKFFWFLLQLTISAFILSTLNLVFNVPATLFSVATEQFVQTNLYLIMSYVIDFCLHSILFSNFVMAIQRFAVFFHLHISDIIFESPYIYIWLVMIYVLPSLTLIFLGQDNCMYRFDNREQKFTLTCFNTVGTNKVKIEIPRIIQIIEDTIQIVIPIIILILYIALVIKIIKMKKTSRNKTEIIILKQAFFIFLMFQIYNIIVLYGKTLKMTTVTAFYLKRAIHTAEIFAGATTPCFVFFTSKEIKKLVSNKITAGSQGNSVLRNRIASVPRNS</sequence>
<keyword evidence="8" id="KW-0675">Receptor</keyword>
<dbReference type="GO" id="GO:0016020">
    <property type="term" value="C:membrane"/>
    <property type="evidence" value="ECO:0007669"/>
    <property type="project" value="UniProtKB-SubCell"/>
</dbReference>
<feature type="chain" id="PRO_5004271999" evidence="6">
    <location>
        <begin position="17"/>
        <end position="348"/>
    </location>
</feature>
<feature type="transmembrane region" description="Helical" evidence="5">
    <location>
        <begin position="163"/>
        <end position="182"/>
    </location>
</feature>
<dbReference type="HOGENOM" id="CLU_071393_0_0_1"/>
<dbReference type="PROSITE" id="PS50262">
    <property type="entry name" value="G_PROTEIN_RECEP_F1_2"/>
    <property type="match status" value="1"/>
</dbReference>
<dbReference type="InParanoid" id="Q6BES6"/>